<dbReference type="InterPro" id="IPR011053">
    <property type="entry name" value="Single_hybrid_motif"/>
</dbReference>
<comment type="similarity">
    <text evidence="1 3">Belongs to the GcvH family.</text>
</comment>
<name>A0ABV8U8C2_9PROT</name>
<reference evidence="6" key="1">
    <citation type="journal article" date="2019" name="Int. J. Syst. Evol. Microbiol.">
        <title>The Global Catalogue of Microorganisms (GCM) 10K type strain sequencing project: providing services to taxonomists for standard genome sequencing and annotation.</title>
        <authorList>
            <consortium name="The Broad Institute Genomics Platform"/>
            <consortium name="The Broad Institute Genome Sequencing Center for Infectious Disease"/>
            <person name="Wu L."/>
            <person name="Ma J."/>
        </authorList>
    </citation>
    <scope>NUCLEOTIDE SEQUENCE [LARGE SCALE GENOMIC DNA]</scope>
    <source>
        <strain evidence="6">CGMCC 1.15304</strain>
    </source>
</reference>
<dbReference type="EMBL" id="JBHSCR010000003">
    <property type="protein sequence ID" value="MFC4347466.1"/>
    <property type="molecule type" value="Genomic_DNA"/>
</dbReference>
<protein>
    <recommendedName>
        <fullName evidence="3">Glycine cleavage system H protein</fullName>
    </recommendedName>
</protein>
<evidence type="ECO:0000256" key="2">
    <source>
        <dbReference type="ARBA" id="ARBA00022823"/>
    </source>
</evidence>
<comment type="caution">
    <text evidence="5">The sequence shown here is derived from an EMBL/GenBank/DDBJ whole genome shotgun (WGS) entry which is preliminary data.</text>
</comment>
<dbReference type="InterPro" id="IPR000089">
    <property type="entry name" value="Biotin_lipoyl"/>
</dbReference>
<evidence type="ECO:0000313" key="6">
    <source>
        <dbReference type="Proteomes" id="UP001595776"/>
    </source>
</evidence>
<dbReference type="Gene3D" id="2.40.50.100">
    <property type="match status" value="1"/>
</dbReference>
<dbReference type="PANTHER" id="PTHR11715:SF3">
    <property type="entry name" value="GLYCINE CLEAVAGE SYSTEM H PROTEIN-RELATED"/>
    <property type="match status" value="1"/>
</dbReference>
<gene>
    <name evidence="3 5" type="primary">gcvH</name>
    <name evidence="5" type="ORF">ACFO5Q_06370</name>
</gene>
<dbReference type="PROSITE" id="PS50968">
    <property type="entry name" value="BIOTINYL_LIPOYL"/>
    <property type="match status" value="1"/>
</dbReference>
<comment type="cofactor">
    <cofactor evidence="3">
        <name>(R)-lipoate</name>
        <dbReference type="ChEBI" id="CHEBI:83088"/>
    </cofactor>
    <text evidence="3">Binds 1 lipoyl cofactor covalently.</text>
</comment>
<dbReference type="InterPro" id="IPR017453">
    <property type="entry name" value="GCV_H_sub"/>
</dbReference>
<dbReference type="SUPFAM" id="SSF51230">
    <property type="entry name" value="Single hybrid motif"/>
    <property type="match status" value="1"/>
</dbReference>
<comment type="subunit">
    <text evidence="3">The glycine cleavage system is composed of four proteins: P, T, L and H.</text>
</comment>
<keyword evidence="6" id="KW-1185">Reference proteome</keyword>
<dbReference type="RefSeq" id="WP_068153111.1">
    <property type="nucleotide sequence ID" value="NZ_JBHSCR010000003.1"/>
</dbReference>
<dbReference type="PANTHER" id="PTHR11715">
    <property type="entry name" value="GLYCINE CLEAVAGE SYSTEM H PROTEIN"/>
    <property type="match status" value="1"/>
</dbReference>
<evidence type="ECO:0000313" key="5">
    <source>
        <dbReference type="EMBL" id="MFC4347466.1"/>
    </source>
</evidence>
<dbReference type="InterPro" id="IPR002930">
    <property type="entry name" value="GCV_H"/>
</dbReference>
<dbReference type="HAMAP" id="MF_00272">
    <property type="entry name" value="GcvH"/>
    <property type="match status" value="1"/>
</dbReference>
<evidence type="ECO:0000256" key="3">
    <source>
        <dbReference type="HAMAP-Rule" id="MF_00272"/>
    </source>
</evidence>
<dbReference type="InterPro" id="IPR033753">
    <property type="entry name" value="GCV_H/Fam206"/>
</dbReference>
<proteinExistence type="inferred from homology"/>
<dbReference type="CDD" id="cd06848">
    <property type="entry name" value="GCS_H"/>
    <property type="match status" value="1"/>
</dbReference>
<dbReference type="Pfam" id="PF01597">
    <property type="entry name" value="GCV_H"/>
    <property type="match status" value="1"/>
</dbReference>
<feature type="domain" description="Lipoyl-binding" evidence="4">
    <location>
        <begin position="17"/>
        <end position="99"/>
    </location>
</feature>
<evidence type="ECO:0000259" key="4">
    <source>
        <dbReference type="PROSITE" id="PS50968"/>
    </source>
</evidence>
<comment type="function">
    <text evidence="3">The glycine cleavage system catalyzes the degradation of glycine. The H protein shuttles the methylamine group of glycine from the P protein to the T protein.</text>
</comment>
<organism evidence="5 6">
    <name type="scientific">Kordiimonas lipolytica</name>
    <dbReference type="NCBI Taxonomy" id="1662421"/>
    <lineage>
        <taxon>Bacteria</taxon>
        <taxon>Pseudomonadati</taxon>
        <taxon>Pseudomonadota</taxon>
        <taxon>Alphaproteobacteria</taxon>
        <taxon>Kordiimonadales</taxon>
        <taxon>Kordiimonadaceae</taxon>
        <taxon>Kordiimonas</taxon>
    </lineage>
</organism>
<evidence type="ECO:0000256" key="1">
    <source>
        <dbReference type="ARBA" id="ARBA00009249"/>
    </source>
</evidence>
<dbReference type="Proteomes" id="UP001595776">
    <property type="component" value="Unassembled WGS sequence"/>
</dbReference>
<dbReference type="NCBIfam" id="TIGR00527">
    <property type="entry name" value="gcvH"/>
    <property type="match status" value="1"/>
</dbReference>
<sequence length="123" mass="13261">MLKFTEEHEWLEVEGEIATVGITDYAQNALGDVVFVELPEVGASYEKGDEVAVVESVKAASEVYAPLAGEIVEVNEALEGEPGLVNSAALDAGWFFKIKIADAGELDDMMDETAYAEFIEGLE</sequence>
<feature type="modified residue" description="N6-lipoyllysine" evidence="3">
    <location>
        <position position="58"/>
    </location>
</feature>
<keyword evidence="2 3" id="KW-0450">Lipoyl</keyword>
<dbReference type="NCBIfam" id="NF002270">
    <property type="entry name" value="PRK01202.1"/>
    <property type="match status" value="1"/>
</dbReference>
<accession>A0ABV8U8C2</accession>